<dbReference type="InterPro" id="IPR039428">
    <property type="entry name" value="NUOK/Mnh_C1-like"/>
</dbReference>
<comment type="subcellular location">
    <subcellularLocation>
        <location evidence="1">Cell membrane</location>
        <topology evidence="1">Multi-pass membrane protein</topology>
    </subcellularLocation>
</comment>
<keyword evidence="3" id="KW-1003">Cell membrane</keyword>
<protein>
    <submittedName>
        <fullName evidence="9">NADH-quinone oxidoreductase subunit K</fullName>
        <ecNumber evidence="9">1.6.5.9</ecNumber>
    </submittedName>
</protein>
<evidence type="ECO:0000256" key="3">
    <source>
        <dbReference type="ARBA" id="ARBA00022475"/>
    </source>
</evidence>
<evidence type="ECO:0000256" key="4">
    <source>
        <dbReference type="ARBA" id="ARBA00022692"/>
    </source>
</evidence>
<dbReference type="InterPro" id="IPR050601">
    <property type="entry name" value="CPA3_antiporter_subunitC"/>
</dbReference>
<dbReference type="GO" id="GO:0050136">
    <property type="term" value="F:NADH dehydrogenase (quinone) (non-electrogenic) activity"/>
    <property type="evidence" value="ECO:0007669"/>
    <property type="project" value="UniProtKB-EC"/>
</dbReference>
<dbReference type="EC" id="1.6.5.9" evidence="9"/>
<evidence type="ECO:0000256" key="8">
    <source>
        <dbReference type="SAM" id="Phobius"/>
    </source>
</evidence>
<feature type="transmembrane region" description="Helical" evidence="8">
    <location>
        <begin position="71"/>
        <end position="95"/>
    </location>
</feature>
<feature type="transmembrane region" description="Helical" evidence="8">
    <location>
        <begin position="6"/>
        <end position="22"/>
    </location>
</feature>
<evidence type="ECO:0000313" key="9">
    <source>
        <dbReference type="EMBL" id="MEN3746748.1"/>
    </source>
</evidence>
<organism evidence="9 10">
    <name type="scientific">Sphingomonas rustica</name>
    <dbReference type="NCBI Taxonomy" id="3103142"/>
    <lineage>
        <taxon>Bacteria</taxon>
        <taxon>Pseudomonadati</taxon>
        <taxon>Pseudomonadota</taxon>
        <taxon>Alphaproteobacteria</taxon>
        <taxon>Sphingomonadales</taxon>
        <taxon>Sphingomonadaceae</taxon>
        <taxon>Sphingomonas</taxon>
    </lineage>
</organism>
<dbReference type="RefSeq" id="WP_346245749.1">
    <property type="nucleotide sequence ID" value="NZ_JBDIZK010000003.1"/>
</dbReference>
<keyword evidence="6 8" id="KW-0472">Membrane</keyword>
<sequence>MTYLYALVGAGMFGCAIILILSRNMVRMLLGLSLLATGTNMLLFLAGRIRSQQPPIIEEGVRTLGESADPITQAMILTAIVIGFALTVMLAVLVLRAWRTQGTVDARDGDAAETLGPPRERDPVDA</sequence>
<keyword evidence="4 8" id="KW-0812">Transmembrane</keyword>
<dbReference type="PANTHER" id="PTHR34583">
    <property type="entry name" value="ANTIPORTER SUBUNIT MNHC2-RELATED"/>
    <property type="match status" value="1"/>
</dbReference>
<evidence type="ECO:0000256" key="6">
    <source>
        <dbReference type="ARBA" id="ARBA00023136"/>
    </source>
</evidence>
<dbReference type="Pfam" id="PF00420">
    <property type="entry name" value="Oxidored_q2"/>
    <property type="match status" value="1"/>
</dbReference>
<evidence type="ECO:0000256" key="5">
    <source>
        <dbReference type="ARBA" id="ARBA00022989"/>
    </source>
</evidence>
<name>A0ABV0B559_9SPHN</name>
<feature type="transmembrane region" description="Helical" evidence="8">
    <location>
        <begin position="29"/>
        <end position="51"/>
    </location>
</feature>
<gene>
    <name evidence="9" type="ORF">TPR58_06190</name>
</gene>
<reference evidence="9 10" key="1">
    <citation type="submission" date="2024-05" db="EMBL/GenBank/DDBJ databases">
        <title>Sphingomonas sp. HF-S3 16S ribosomal RNA gene Genome sequencing and assembly.</title>
        <authorList>
            <person name="Lee H."/>
        </authorList>
    </citation>
    <scope>NUCLEOTIDE SEQUENCE [LARGE SCALE GENOMIC DNA]</scope>
    <source>
        <strain evidence="9 10">HF-S3</strain>
    </source>
</reference>
<keyword evidence="9" id="KW-0560">Oxidoreductase</keyword>
<keyword evidence="10" id="KW-1185">Reference proteome</keyword>
<evidence type="ECO:0000256" key="1">
    <source>
        <dbReference type="ARBA" id="ARBA00004651"/>
    </source>
</evidence>
<evidence type="ECO:0000256" key="2">
    <source>
        <dbReference type="ARBA" id="ARBA00010388"/>
    </source>
</evidence>
<proteinExistence type="inferred from homology"/>
<dbReference type="PANTHER" id="PTHR34583:SF2">
    <property type="entry name" value="ANTIPORTER SUBUNIT MNHC2-RELATED"/>
    <property type="match status" value="1"/>
</dbReference>
<dbReference type="Proteomes" id="UP001427805">
    <property type="component" value="Unassembled WGS sequence"/>
</dbReference>
<keyword evidence="5 8" id="KW-1133">Transmembrane helix</keyword>
<evidence type="ECO:0000256" key="7">
    <source>
        <dbReference type="SAM" id="MobiDB-lite"/>
    </source>
</evidence>
<dbReference type="Gene3D" id="1.10.287.3510">
    <property type="match status" value="1"/>
</dbReference>
<feature type="region of interest" description="Disordered" evidence="7">
    <location>
        <begin position="107"/>
        <end position="126"/>
    </location>
</feature>
<comment type="similarity">
    <text evidence="2">Belongs to the CPA3 antiporters (TC 2.A.63) subunit C family.</text>
</comment>
<evidence type="ECO:0000313" key="10">
    <source>
        <dbReference type="Proteomes" id="UP001427805"/>
    </source>
</evidence>
<comment type="caution">
    <text evidence="9">The sequence shown here is derived from an EMBL/GenBank/DDBJ whole genome shotgun (WGS) entry which is preliminary data.</text>
</comment>
<accession>A0ABV0B559</accession>
<dbReference type="EMBL" id="JBDIZK010000003">
    <property type="protein sequence ID" value="MEN3746748.1"/>
    <property type="molecule type" value="Genomic_DNA"/>
</dbReference>